<keyword evidence="4" id="KW-1185">Reference proteome</keyword>
<dbReference type="RefSeq" id="WP_094093971.1">
    <property type="nucleotide sequence ID" value="NZ_BMHF01000006.1"/>
</dbReference>
<feature type="transmembrane region" description="Helical" evidence="1">
    <location>
        <begin position="161"/>
        <end position="179"/>
    </location>
</feature>
<feature type="transmembrane region" description="Helical" evidence="1">
    <location>
        <begin position="54"/>
        <end position="76"/>
    </location>
</feature>
<feature type="transmembrane region" description="Helical" evidence="1">
    <location>
        <begin position="185"/>
        <end position="202"/>
    </location>
</feature>
<keyword evidence="1" id="KW-1133">Transmembrane helix</keyword>
<sequence>MIKWASLRLKEQQRWLPLALMLVFPLLGYLYHFVDHPTKHVYSLVTDFDRATPFIKYFSVPYGVWIFYIYACLVYFFFRDRKAYYQSIVLYTVCALTCYAIYSVFQTTVPRPLVSGSDVFSRLVTFIYDRDQPFNCFPSIHCFSSYMVLRMMFTSPARGLMNRLLIGGMSVTIICSTLFMKQHVILDALSAFALVELYRLILFKVPARHAEQAALRRRQMEA</sequence>
<name>A0ABQ1G2N4_9BACL</name>
<dbReference type="EMBL" id="BMHF01000006">
    <property type="protein sequence ID" value="GGA36168.1"/>
    <property type="molecule type" value="Genomic_DNA"/>
</dbReference>
<keyword evidence="1" id="KW-0472">Membrane</keyword>
<reference evidence="4" key="1">
    <citation type="journal article" date="2019" name="Int. J. Syst. Evol. Microbiol.">
        <title>The Global Catalogue of Microorganisms (GCM) 10K type strain sequencing project: providing services to taxonomists for standard genome sequencing and annotation.</title>
        <authorList>
            <consortium name="The Broad Institute Genomics Platform"/>
            <consortium name="The Broad Institute Genome Sequencing Center for Infectious Disease"/>
            <person name="Wu L."/>
            <person name="Ma J."/>
        </authorList>
    </citation>
    <scope>NUCLEOTIDE SEQUENCE [LARGE SCALE GENOMIC DNA]</scope>
    <source>
        <strain evidence="4">CGMCC 1.15044</strain>
    </source>
</reference>
<dbReference type="Pfam" id="PF14378">
    <property type="entry name" value="PAP2_3"/>
    <property type="match status" value="1"/>
</dbReference>
<evidence type="ECO:0000313" key="4">
    <source>
        <dbReference type="Proteomes" id="UP000609323"/>
    </source>
</evidence>
<keyword evidence="1" id="KW-0812">Transmembrane</keyword>
<evidence type="ECO:0000256" key="1">
    <source>
        <dbReference type="SAM" id="Phobius"/>
    </source>
</evidence>
<evidence type="ECO:0000313" key="3">
    <source>
        <dbReference type="EMBL" id="GGA36168.1"/>
    </source>
</evidence>
<organism evidence="3 4">
    <name type="scientific">Paenibacillus physcomitrellae</name>
    <dbReference type="NCBI Taxonomy" id="1619311"/>
    <lineage>
        <taxon>Bacteria</taxon>
        <taxon>Bacillati</taxon>
        <taxon>Bacillota</taxon>
        <taxon>Bacilli</taxon>
        <taxon>Bacillales</taxon>
        <taxon>Paenibacillaceae</taxon>
        <taxon>Paenibacillus</taxon>
    </lineage>
</organism>
<evidence type="ECO:0000259" key="2">
    <source>
        <dbReference type="Pfam" id="PF14378"/>
    </source>
</evidence>
<accession>A0ABQ1G2N4</accession>
<dbReference type="InterPro" id="IPR026841">
    <property type="entry name" value="Aur1/Ipt1"/>
</dbReference>
<dbReference type="Proteomes" id="UP000609323">
    <property type="component" value="Unassembled WGS sequence"/>
</dbReference>
<comment type="caution">
    <text evidence="3">The sequence shown here is derived from an EMBL/GenBank/DDBJ whole genome shotgun (WGS) entry which is preliminary data.</text>
</comment>
<gene>
    <name evidence="3" type="ORF">GCM10010917_21710</name>
</gene>
<protein>
    <submittedName>
        <fullName evidence="3">Inositol phosphorylceramide synthase</fullName>
    </submittedName>
</protein>
<feature type="transmembrane region" description="Helical" evidence="1">
    <location>
        <begin position="15"/>
        <end position="34"/>
    </location>
</feature>
<proteinExistence type="predicted"/>
<feature type="transmembrane region" description="Helical" evidence="1">
    <location>
        <begin position="88"/>
        <end position="105"/>
    </location>
</feature>
<feature type="domain" description="Inositolphosphotransferase Aur1/Ipt1" evidence="2">
    <location>
        <begin position="51"/>
        <end position="195"/>
    </location>
</feature>